<dbReference type="Pfam" id="PF04501">
    <property type="entry name" value="Baculo_VP39"/>
    <property type="match status" value="1"/>
</dbReference>
<name>A0A161C6Y7_9ABAC</name>
<dbReference type="GO" id="GO:0019028">
    <property type="term" value="C:viral capsid"/>
    <property type="evidence" value="ECO:0007669"/>
    <property type="project" value="InterPro"/>
</dbReference>
<sequence length="344" mass="38826">MALLPLGVSSTRLKNYCVYGAIQPFDSCRVYGTPCSPDANINDKWFICEYHCSIRFKIEKMVMPIPDAEGTVYNRTVGRSLVNHKTEGDNRILIPTRYNYETVLNVRAMPLAEQLVTHMIYENKPEQDRICQLLQYNENFETNMYPIVENIYSKTIAILSMTDNTRYCSQVQTNDTRIFADQTSNAVFVNMPKFLQNLILRCVAPEILRIDEEELLLRNCATCNLYEDGLRADVNLYNPVVPKYRSGYNDSVLQVESVLKFRGNSNALQTNLARYEEYPIVVPLISGNQILSTATVRNTNAFTLPTIISGTSTSVFPPPQPNTAAFENINVAAAPETLAATVQT</sequence>
<organism evidence="1 2">
    <name type="scientific">Urbanus proteus nucleopolyhedrovirus</name>
    <dbReference type="NCBI Taxonomy" id="1675866"/>
    <lineage>
        <taxon>Viruses</taxon>
        <taxon>Viruses incertae sedis</taxon>
        <taxon>Naldaviricetes</taxon>
        <taxon>Lefavirales</taxon>
        <taxon>Baculoviridae</taxon>
        <taxon>Alphabaculovirus</taxon>
        <taxon>Alphabaculovirus urprotei</taxon>
    </lineage>
</organism>
<evidence type="ECO:0000313" key="1">
    <source>
        <dbReference type="EMBL" id="AKR17372.1"/>
    </source>
</evidence>
<keyword evidence="2" id="KW-1185">Reference proteome</keyword>
<proteinExistence type="predicted"/>
<evidence type="ECO:0000313" key="2">
    <source>
        <dbReference type="Proteomes" id="UP000201861"/>
    </source>
</evidence>
<reference evidence="1" key="1">
    <citation type="submission" date="2017-04" db="EMBL/GenBank/DDBJ databases">
        <title>Complete genome sequence of Urbanus proteus nucleopolyhedrovirus (UrprNPV).</title>
        <authorList>
            <person name="Santos E.R."/>
            <person name="Melo F.L."/>
            <person name="Sosa-Gomez D.R."/>
            <person name="Ribeiro B.M."/>
            <person name="Ardisson-Araujo D.M.P."/>
        </authorList>
    </citation>
    <scope>NUCLEOTIDE SEQUENCE [LARGE SCALE GENOMIC DNA]</scope>
    <source>
        <strain evidence="1">Southern Brazil</strain>
    </source>
</reference>
<protein>
    <submittedName>
        <fullName evidence="1">VP39</fullName>
    </submittedName>
</protein>
<accession>A0A161C6Y7</accession>
<dbReference type="Proteomes" id="UP000201861">
    <property type="component" value="Segment"/>
</dbReference>
<dbReference type="KEGG" id="vg:27429873"/>
<dbReference type="GeneID" id="27429873"/>
<dbReference type="GO" id="GO:0005198">
    <property type="term" value="F:structural molecule activity"/>
    <property type="evidence" value="ECO:0007669"/>
    <property type="project" value="InterPro"/>
</dbReference>
<gene>
    <name evidence="1" type="primary">vp39</name>
</gene>
<dbReference type="RefSeq" id="YP_009250056.1">
    <property type="nucleotide sequence ID" value="NC_029997.2"/>
</dbReference>
<dbReference type="InterPro" id="IPR007589">
    <property type="entry name" value="Baculo_VP39"/>
</dbReference>
<dbReference type="EMBL" id="KR011717">
    <property type="protein sequence ID" value="AKR17372.1"/>
    <property type="molecule type" value="Genomic_DNA"/>
</dbReference>
<dbReference type="OrthoDB" id="9419at10239"/>